<reference evidence="2" key="3">
    <citation type="submission" date="2020-10" db="EMBL/GenBank/DDBJ databases">
        <authorList>
            <person name="Sedaghatjoo S."/>
        </authorList>
    </citation>
    <scope>NUCLEOTIDE SEQUENCE</scope>
    <source>
        <strain evidence="2">AZH3</strain>
    </source>
</reference>
<protein>
    <recommendedName>
        <fullName evidence="6">Endonuclease/exonuclease/phosphatase domain-containing protein</fullName>
    </recommendedName>
</protein>
<dbReference type="Proteomes" id="UP000836402">
    <property type="component" value="Unassembled WGS sequence"/>
</dbReference>
<evidence type="ECO:0000313" key="5">
    <source>
        <dbReference type="Proteomes" id="UP000836402"/>
    </source>
</evidence>
<organism evidence="3 4">
    <name type="scientific">Tilletia caries</name>
    <name type="common">wheat bunt fungus</name>
    <dbReference type="NCBI Taxonomy" id="13290"/>
    <lineage>
        <taxon>Eukaryota</taxon>
        <taxon>Fungi</taxon>
        <taxon>Dikarya</taxon>
        <taxon>Basidiomycota</taxon>
        <taxon>Ustilaginomycotina</taxon>
        <taxon>Exobasidiomycetes</taxon>
        <taxon>Tilletiales</taxon>
        <taxon>Tilletiaceae</taxon>
        <taxon>Tilletia</taxon>
    </lineage>
</organism>
<evidence type="ECO:0000313" key="4">
    <source>
        <dbReference type="Proteomes" id="UP000077671"/>
    </source>
</evidence>
<evidence type="ECO:0000256" key="1">
    <source>
        <dbReference type="SAM" id="MobiDB-lite"/>
    </source>
</evidence>
<dbReference type="SUPFAM" id="SSF56219">
    <property type="entry name" value="DNase I-like"/>
    <property type="match status" value="1"/>
</dbReference>
<evidence type="ECO:0000313" key="2">
    <source>
        <dbReference type="EMBL" id="CAD6907777.1"/>
    </source>
</evidence>
<keyword evidence="5" id="KW-1185">Reference proteome</keyword>
<feature type="compositionally biased region" description="Basic residues" evidence="1">
    <location>
        <begin position="24"/>
        <end position="35"/>
    </location>
</feature>
<dbReference type="Gene3D" id="3.60.10.10">
    <property type="entry name" value="Endonuclease/exonuclease/phosphatase"/>
    <property type="match status" value="1"/>
</dbReference>
<comment type="caution">
    <text evidence="3">The sequence shown here is derived from an EMBL/GenBank/DDBJ whole genome shotgun (WGS) entry which is preliminary data.</text>
</comment>
<gene>
    <name evidence="3" type="ORF">A4X03_0g7861</name>
    <name evidence="2" type="ORF">JKIAZH3_G9243</name>
</gene>
<dbReference type="InterPro" id="IPR036691">
    <property type="entry name" value="Endo/exonu/phosph_ase_sf"/>
</dbReference>
<proteinExistence type="predicted"/>
<feature type="region of interest" description="Disordered" evidence="1">
    <location>
        <begin position="1"/>
        <end position="35"/>
    </location>
</feature>
<dbReference type="EMBL" id="CAJHJG010000975">
    <property type="protein sequence ID" value="CAD6907777.1"/>
    <property type="molecule type" value="Genomic_DNA"/>
</dbReference>
<evidence type="ECO:0008006" key="6">
    <source>
        <dbReference type="Google" id="ProtNLM"/>
    </source>
</evidence>
<name>A0A177T6Z0_9BASI</name>
<sequence>MCPQGHSGAGGLPTTPSVQPPRQQRGRGGAKHRKTWSGGIRILEASVGRGERSTEAALSTADQIGADVVMLQEPRLWWSEVAQEWVPRSWLNYEAILPTNRKTNTLPRVLTYVKRNHPRLTFVSMQQVLLETSADILVVDALGARGGRVRLVNLYSAPLSGNCVRPGRGVRDFSAATLAANQIATFVAGNFNAHHRNWSDPSAWNKRSPAGIKLAS</sequence>
<reference evidence="3" key="2">
    <citation type="journal article" date="2019" name="IMA Fungus">
        <title>Genome sequencing and comparison of five Tilletia species to identify candidate genes for the detection of regulated species infecting wheat.</title>
        <authorList>
            <person name="Nguyen H.D.T."/>
            <person name="Sultana T."/>
            <person name="Kesanakurti P."/>
            <person name="Hambleton S."/>
        </authorList>
    </citation>
    <scope>NUCLEOTIDE SEQUENCE</scope>
    <source>
        <strain evidence="3">DAOMC 238032</strain>
    </source>
</reference>
<dbReference type="Proteomes" id="UP000077671">
    <property type="component" value="Unassembled WGS sequence"/>
</dbReference>
<reference evidence="3" key="1">
    <citation type="submission" date="2016-04" db="EMBL/GenBank/DDBJ databases">
        <authorList>
            <person name="Nguyen H.D."/>
            <person name="Kesanakurti P."/>
            <person name="Cullis J."/>
            <person name="Levesque C.A."/>
            <person name="Hambleton S."/>
        </authorList>
    </citation>
    <scope>NUCLEOTIDE SEQUENCE</scope>
    <source>
        <strain evidence="3">DAOMC 238032</strain>
    </source>
</reference>
<dbReference type="EMBL" id="LWDD02002057">
    <property type="protein sequence ID" value="KAE8243124.1"/>
    <property type="molecule type" value="Genomic_DNA"/>
</dbReference>
<evidence type="ECO:0000313" key="3">
    <source>
        <dbReference type="EMBL" id="KAE8243124.1"/>
    </source>
</evidence>
<accession>A0A177T6Z0</accession>
<dbReference type="AlphaFoldDB" id="A0A177T6Z0"/>